<reference evidence="8" key="1">
    <citation type="submission" date="2015-01" db="EMBL/GenBank/DDBJ databases">
        <title>The Genome Sequence of Cryptococcus gattii MMRL2647.</title>
        <authorList>
            <consortium name="The Broad Institute Genomics Platform"/>
            <person name="Cuomo C."/>
            <person name="Litvintseva A."/>
            <person name="Chen Y."/>
            <person name="Heitman J."/>
            <person name="Sun S."/>
            <person name="Springer D."/>
            <person name="Dromer F."/>
            <person name="Young S."/>
            <person name="Zeng Q."/>
            <person name="Gargeya S."/>
            <person name="Abouelleil A."/>
            <person name="Alvarado L."/>
            <person name="Chapman S.B."/>
            <person name="Gainer-Dewar J."/>
            <person name="Goldberg J."/>
            <person name="Griggs A."/>
            <person name="Gujja S."/>
            <person name="Hansen M."/>
            <person name="Howarth C."/>
            <person name="Imamovic A."/>
            <person name="Larimer J."/>
            <person name="Murphy C."/>
            <person name="Naylor J."/>
            <person name="Pearson M."/>
            <person name="Priest M."/>
            <person name="Roberts A."/>
            <person name="Saif S."/>
            <person name="Shea T."/>
            <person name="Sykes S."/>
            <person name="Wortman J."/>
            <person name="Nusbaum C."/>
            <person name="Birren B."/>
        </authorList>
    </citation>
    <scope>NUCLEOTIDE SEQUENCE [LARGE SCALE GENOMIC DNA]</scope>
    <source>
        <strain evidence="8">IND107</strain>
    </source>
</reference>
<feature type="compositionally biased region" description="Low complexity" evidence="3">
    <location>
        <begin position="8"/>
        <end position="27"/>
    </location>
</feature>
<dbReference type="InterPro" id="IPR041675">
    <property type="entry name" value="PH_5"/>
</dbReference>
<dbReference type="SUPFAM" id="SSF48065">
    <property type="entry name" value="DBL homology domain (DH-domain)"/>
    <property type="match status" value="1"/>
</dbReference>
<dbReference type="InterPro" id="IPR001849">
    <property type="entry name" value="PH_domain"/>
</dbReference>
<evidence type="ECO:0000259" key="6">
    <source>
        <dbReference type="PROSITE" id="PS50219"/>
    </source>
</evidence>
<evidence type="ECO:0000256" key="1">
    <source>
        <dbReference type="ARBA" id="ARBA00022553"/>
    </source>
</evidence>
<name>A0ABR3BUE6_9TREE</name>
<proteinExistence type="predicted"/>
<dbReference type="Pfam" id="PF00621">
    <property type="entry name" value="RhoGEF"/>
    <property type="match status" value="1"/>
</dbReference>
<organism evidence="7 8">
    <name type="scientific">Cryptococcus tetragattii IND107</name>
    <dbReference type="NCBI Taxonomy" id="1296105"/>
    <lineage>
        <taxon>Eukaryota</taxon>
        <taxon>Fungi</taxon>
        <taxon>Dikarya</taxon>
        <taxon>Basidiomycota</taxon>
        <taxon>Agaricomycotina</taxon>
        <taxon>Tremellomycetes</taxon>
        <taxon>Tremellales</taxon>
        <taxon>Cryptococcaceae</taxon>
        <taxon>Cryptococcus</taxon>
        <taxon>Cryptococcus gattii species complex</taxon>
    </lineage>
</organism>
<accession>A0ABR3BUE6</accession>
<keyword evidence="1" id="KW-0597">Phosphoprotein</keyword>
<dbReference type="InterPro" id="IPR000219">
    <property type="entry name" value="DH_dom"/>
</dbReference>
<dbReference type="Gene3D" id="2.30.29.30">
    <property type="entry name" value="Pleckstrin-homology domain (PH domain)/Phosphotyrosine-binding domain (PTB)"/>
    <property type="match status" value="1"/>
</dbReference>
<keyword evidence="2" id="KW-0344">Guanine-nucleotide releasing factor</keyword>
<feature type="region of interest" description="Disordered" evidence="3">
    <location>
        <begin position="1"/>
        <end position="37"/>
    </location>
</feature>
<dbReference type="SUPFAM" id="SSF50729">
    <property type="entry name" value="PH domain-like"/>
    <property type="match status" value="1"/>
</dbReference>
<dbReference type="RefSeq" id="XP_066614485.1">
    <property type="nucleotide sequence ID" value="XM_066757016.1"/>
</dbReference>
<dbReference type="PROSITE" id="PS50010">
    <property type="entry name" value="DH_2"/>
    <property type="match status" value="1"/>
</dbReference>
<comment type="caution">
    <text evidence="7">The sequence shown here is derived from an EMBL/GenBank/DDBJ whole genome shotgun (WGS) entry which is preliminary data.</text>
</comment>
<evidence type="ECO:0000256" key="2">
    <source>
        <dbReference type="ARBA" id="ARBA00022658"/>
    </source>
</evidence>
<feature type="region of interest" description="Disordered" evidence="3">
    <location>
        <begin position="62"/>
        <end position="95"/>
    </location>
</feature>
<evidence type="ECO:0000313" key="7">
    <source>
        <dbReference type="EMBL" id="KAL0250298.1"/>
    </source>
</evidence>
<dbReference type="Gene3D" id="1.20.900.10">
    <property type="entry name" value="Dbl homology (DH) domain"/>
    <property type="match status" value="1"/>
</dbReference>
<sequence>MDYLVANSAPRTPTASTSSIDSLSGSSDTKVYKQSRSRSFGGVLRRHRLSWGALSAERLGLGERDSSSEDWSGGIGGKPYNEQQSLGNTSGWSHVNHIRRSSDSIQLSRNAKKDNQSEEFKTTEIYRLPGTGFTGANTLTDSIERRPWQSIRSEGLSRSLLSPGWSPALSDRLAYENLPPASRNPSHRHLTPQGSYSLLLAYQSSAVTSHSSFDLSAASRSPIDQKIASSSSDQELSPEWHQIVDKSFCDSLDKMEQRRQGLWWEIIKGEREYVRDMDIMYHVFIQELRDCRPPVIESTKLEPFIAEVFSTAAILSHAHETILRNLMERQRIEWPLLTTATDIYLQTMLEIVNLYEAYMKNYPFAEARVRRESVKNKEFRKFLESRNTASLTNRRDIFTFLSRPVTRLPRIILLLGELLKVTPKGHADKEDIPVLKEMLERVVKDTEHGIEAAAVKIKLWNIAERLLFKKGEITNLDISDPKRTFVHSGYVFRRIRSESNWHGWQDVYAILLDNYLLLTREEEGGKYVVISRPIHLDFLDIQSTNGAPERRYDHSAHGSYKKNNTGIMDTMLPAETLMYPFTISTGGPKGKAYTLCTTDQAHRSEWINKIQNTQMLRKYDLEGNRIFVAHTISMPSKMQNSVICAETFIIHGRDTVAFATKTSVWLGWLRDTYSFRELVQLQNGQISSIALVPEFSWLLVLSSGTLLAFNLKKMMPTSEPSTWMSMGRAQGQLLNQSGHSAAWIYTGKTKGRRLITYVVHDRNTHGSTLNFLEPMFDNSYPSASSLRPDPVFRSFAALHLPGHASSITFFRQTVAITTEKTIVIAEPGNPVYNCVPTAGSTASLAEDAVIVKLLNGHVGSRAEGTPLGMWQTGGDEFILVYDWGACFVTKFGEICRSGAYLIWDLFPVYAIFRSPHLLLFDDSGRAEVRNVVSGTMCETIKEKGLRMMFPTREDQGMLGWSEKGLIQLVETIEL</sequence>
<dbReference type="PROSITE" id="PS50219">
    <property type="entry name" value="CNH"/>
    <property type="match status" value="1"/>
</dbReference>
<dbReference type="InterPro" id="IPR011993">
    <property type="entry name" value="PH-like_dom_sf"/>
</dbReference>
<feature type="domain" description="PH" evidence="4">
    <location>
        <begin position="484"/>
        <end position="615"/>
    </location>
</feature>
<dbReference type="GeneID" id="91989328"/>
<dbReference type="EMBL" id="ATAM02000004">
    <property type="protein sequence ID" value="KAL0250298.1"/>
    <property type="molecule type" value="Genomic_DNA"/>
</dbReference>
<evidence type="ECO:0000313" key="8">
    <source>
        <dbReference type="Proteomes" id="UP000054399"/>
    </source>
</evidence>
<dbReference type="PANTHER" id="PTHR46572:SF1">
    <property type="entry name" value="RHO1 GUANINE NUCLEOTIDE EXCHANGE FACTOR TUS1"/>
    <property type="match status" value="1"/>
</dbReference>
<gene>
    <name evidence="7" type="ORF">I308_102471</name>
</gene>
<dbReference type="InterPro" id="IPR035899">
    <property type="entry name" value="DBL_dom_sf"/>
</dbReference>
<dbReference type="Proteomes" id="UP000054399">
    <property type="component" value="Unassembled WGS sequence"/>
</dbReference>
<dbReference type="InterPro" id="IPR001180">
    <property type="entry name" value="CNH_dom"/>
</dbReference>
<dbReference type="InterPro" id="IPR052233">
    <property type="entry name" value="Rho-type_GEFs"/>
</dbReference>
<protein>
    <submittedName>
        <fullName evidence="7">Uncharacterized protein</fullName>
    </submittedName>
</protein>
<dbReference type="SMART" id="SM00325">
    <property type="entry name" value="RhoGEF"/>
    <property type="match status" value="1"/>
</dbReference>
<reference evidence="7 8" key="2">
    <citation type="submission" date="2024-01" db="EMBL/GenBank/DDBJ databases">
        <title>Comparative genomics of Cryptococcus and Kwoniella reveals pathogenesis evolution and contrasting modes of karyotype evolution via chromosome fusion or intercentromeric recombination.</title>
        <authorList>
            <person name="Coelho M.A."/>
            <person name="David-Palma M."/>
            <person name="Shea T."/>
            <person name="Bowers K."/>
            <person name="Mcginley-Smith S."/>
            <person name="Mohammad A.W."/>
            <person name="Gnirke A."/>
            <person name="Yurkov A.M."/>
            <person name="Nowrousian M."/>
            <person name="Sun S."/>
            <person name="Cuomo C.A."/>
            <person name="Heitman J."/>
        </authorList>
    </citation>
    <scope>NUCLEOTIDE SEQUENCE [LARGE SCALE GENOMIC DNA]</scope>
    <source>
        <strain evidence="7 8">IND107</strain>
    </source>
</reference>
<feature type="compositionally biased region" description="Polar residues" evidence="3">
    <location>
        <begin position="28"/>
        <end position="37"/>
    </location>
</feature>
<evidence type="ECO:0000259" key="5">
    <source>
        <dbReference type="PROSITE" id="PS50010"/>
    </source>
</evidence>
<feature type="domain" description="CNH" evidence="6">
    <location>
        <begin position="639"/>
        <end position="955"/>
    </location>
</feature>
<dbReference type="PROSITE" id="PS50003">
    <property type="entry name" value="PH_DOMAIN"/>
    <property type="match status" value="1"/>
</dbReference>
<dbReference type="SMART" id="SM00233">
    <property type="entry name" value="PH"/>
    <property type="match status" value="1"/>
</dbReference>
<feature type="compositionally biased region" description="Polar residues" evidence="3">
    <location>
        <begin position="81"/>
        <end position="93"/>
    </location>
</feature>
<dbReference type="Pfam" id="PF00780">
    <property type="entry name" value="CNH"/>
    <property type="match status" value="1"/>
</dbReference>
<evidence type="ECO:0000256" key="3">
    <source>
        <dbReference type="SAM" id="MobiDB-lite"/>
    </source>
</evidence>
<dbReference type="PANTHER" id="PTHR46572">
    <property type="entry name" value="RHO1 GDP-GTP EXCHANGE PROTEIN 1-RELATED"/>
    <property type="match status" value="1"/>
</dbReference>
<evidence type="ECO:0000259" key="4">
    <source>
        <dbReference type="PROSITE" id="PS50003"/>
    </source>
</evidence>
<keyword evidence="8" id="KW-1185">Reference proteome</keyword>
<dbReference type="Pfam" id="PF15405">
    <property type="entry name" value="PH_5"/>
    <property type="match status" value="1"/>
</dbReference>
<feature type="domain" description="DH" evidence="5">
    <location>
        <begin position="258"/>
        <end position="449"/>
    </location>
</feature>